<comment type="caution">
    <text evidence="1">The sequence shown here is derived from an EMBL/GenBank/DDBJ whole genome shotgun (WGS) entry which is preliminary data.</text>
</comment>
<sequence>SPPATQPRQFHQLFDTVSFGPQLPPAAHDPFTYQKALLKRLNFVLDIEAASAFPQDVDLVYSWGKPDYHFTQFIHKSGTLLAQITAEGDFLLLANRLCNARATPSRDKESHKYHNNNNNDNNNNNGAKPVVDALGERRGGGAATAAPAVPPHTVATMATPQMRAWSPFSSPVVRAVGAVGELAHPPQPPPPHAQPSHLSQHYSSSWSLGGGGGGGGGLASAEKKTQSPEDIKDDVEAFCNDVAALRAFYEDVGRPKASPSPLPHPYTARAVATGGGFGGVVGGSPQLQIASGSPRVGLGIGATIPEGSIPALGLPPSLAGRGGGGGGVSGVGRGNGGGGKGEGGGHGNGG</sequence>
<keyword evidence="2" id="KW-1185">Reference proteome</keyword>
<feature type="non-terminal residue" evidence="1">
    <location>
        <position position="1"/>
    </location>
</feature>
<name>A0ACC3D592_9PEZI</name>
<protein>
    <submittedName>
        <fullName evidence="1">Uncharacterized protein</fullName>
    </submittedName>
</protein>
<organism evidence="1 2">
    <name type="scientific">Coniosporium uncinatum</name>
    <dbReference type="NCBI Taxonomy" id="93489"/>
    <lineage>
        <taxon>Eukaryota</taxon>
        <taxon>Fungi</taxon>
        <taxon>Dikarya</taxon>
        <taxon>Ascomycota</taxon>
        <taxon>Pezizomycotina</taxon>
        <taxon>Dothideomycetes</taxon>
        <taxon>Dothideomycetes incertae sedis</taxon>
        <taxon>Coniosporium</taxon>
    </lineage>
</organism>
<gene>
    <name evidence="1" type="ORF">LTS18_005252</name>
</gene>
<dbReference type="EMBL" id="JAWDJW010007579">
    <property type="protein sequence ID" value="KAK3061879.1"/>
    <property type="molecule type" value="Genomic_DNA"/>
</dbReference>
<dbReference type="Proteomes" id="UP001186974">
    <property type="component" value="Unassembled WGS sequence"/>
</dbReference>
<accession>A0ACC3D592</accession>
<proteinExistence type="predicted"/>
<evidence type="ECO:0000313" key="2">
    <source>
        <dbReference type="Proteomes" id="UP001186974"/>
    </source>
</evidence>
<evidence type="ECO:0000313" key="1">
    <source>
        <dbReference type="EMBL" id="KAK3061879.1"/>
    </source>
</evidence>
<reference evidence="1" key="1">
    <citation type="submission" date="2024-09" db="EMBL/GenBank/DDBJ databases">
        <title>Black Yeasts Isolated from many extreme environments.</title>
        <authorList>
            <person name="Coleine C."/>
            <person name="Stajich J.E."/>
            <person name="Selbmann L."/>
        </authorList>
    </citation>
    <scope>NUCLEOTIDE SEQUENCE</scope>
    <source>
        <strain evidence="1">CCFEE 5737</strain>
    </source>
</reference>